<name>A0ABW5SUS0_9BACL</name>
<evidence type="ECO:0000259" key="7">
    <source>
        <dbReference type="Pfam" id="PF07732"/>
    </source>
</evidence>
<comment type="caution">
    <text evidence="8">The sequence shown here is derived from an EMBL/GenBank/DDBJ whole genome shotgun (WGS) entry which is preliminary data.</text>
</comment>
<dbReference type="InterPro" id="IPR008972">
    <property type="entry name" value="Cupredoxin"/>
</dbReference>
<keyword evidence="3" id="KW-0186">Copper</keyword>
<dbReference type="PANTHER" id="PTHR11709:SF394">
    <property type="entry name" value="FI03373P-RELATED"/>
    <property type="match status" value="1"/>
</dbReference>
<dbReference type="PANTHER" id="PTHR11709">
    <property type="entry name" value="MULTI-COPPER OXIDASE"/>
    <property type="match status" value="1"/>
</dbReference>
<keyword evidence="9" id="KW-1185">Reference proteome</keyword>
<evidence type="ECO:0000313" key="9">
    <source>
        <dbReference type="Proteomes" id="UP001597540"/>
    </source>
</evidence>
<dbReference type="InterPro" id="IPR001117">
    <property type="entry name" value="Cu-oxidase_2nd"/>
</dbReference>
<dbReference type="Pfam" id="PF00394">
    <property type="entry name" value="Cu-oxidase"/>
    <property type="match status" value="1"/>
</dbReference>
<dbReference type="Pfam" id="PF00127">
    <property type="entry name" value="Copper-bind"/>
    <property type="match status" value="1"/>
</dbReference>
<dbReference type="InterPro" id="IPR011707">
    <property type="entry name" value="Cu-oxidase-like_N"/>
</dbReference>
<dbReference type="EMBL" id="JBHUMJ010000011">
    <property type="protein sequence ID" value="MFD2703509.1"/>
    <property type="molecule type" value="Genomic_DNA"/>
</dbReference>
<feature type="domain" description="Plastocyanin-like" evidence="6">
    <location>
        <begin position="219"/>
        <end position="335"/>
    </location>
</feature>
<dbReference type="SUPFAM" id="SSF49503">
    <property type="entry name" value="Cupredoxins"/>
    <property type="match status" value="3"/>
</dbReference>
<evidence type="ECO:0000256" key="3">
    <source>
        <dbReference type="ARBA" id="ARBA00023008"/>
    </source>
</evidence>
<proteinExistence type="predicted"/>
<evidence type="ECO:0000256" key="4">
    <source>
        <dbReference type="SAM" id="MobiDB-lite"/>
    </source>
</evidence>
<dbReference type="InterPro" id="IPR000923">
    <property type="entry name" value="BlueCu_1"/>
</dbReference>
<evidence type="ECO:0000256" key="1">
    <source>
        <dbReference type="ARBA" id="ARBA00022723"/>
    </source>
</evidence>
<dbReference type="Proteomes" id="UP001597540">
    <property type="component" value="Unassembled WGS sequence"/>
</dbReference>
<evidence type="ECO:0000256" key="2">
    <source>
        <dbReference type="ARBA" id="ARBA00023002"/>
    </source>
</evidence>
<feature type="domain" description="Plastocyanin-like" evidence="7">
    <location>
        <begin position="91"/>
        <end position="190"/>
    </location>
</feature>
<keyword evidence="1" id="KW-0479">Metal-binding</keyword>
<organism evidence="8 9">
    <name type="scientific">Paenibacillus shunpengii</name>
    <dbReference type="NCBI Taxonomy" id="2054424"/>
    <lineage>
        <taxon>Bacteria</taxon>
        <taxon>Bacillati</taxon>
        <taxon>Bacillota</taxon>
        <taxon>Bacilli</taxon>
        <taxon>Bacillales</taxon>
        <taxon>Paenibacillaceae</taxon>
        <taxon>Paenibacillus</taxon>
    </lineage>
</organism>
<gene>
    <name evidence="8" type="ORF">ACFSVM_24025</name>
</gene>
<feature type="compositionally biased region" description="Basic and acidic residues" evidence="4">
    <location>
        <begin position="359"/>
        <end position="376"/>
    </location>
</feature>
<feature type="region of interest" description="Disordered" evidence="4">
    <location>
        <begin position="352"/>
        <end position="394"/>
    </location>
</feature>
<evidence type="ECO:0000313" key="8">
    <source>
        <dbReference type="EMBL" id="MFD2703509.1"/>
    </source>
</evidence>
<dbReference type="RefSeq" id="WP_379265021.1">
    <property type="nucleotide sequence ID" value="NZ_JBHUMJ010000011.1"/>
</dbReference>
<keyword evidence="2" id="KW-0560">Oxidoreductase</keyword>
<dbReference type="Pfam" id="PF07732">
    <property type="entry name" value="Cu-oxidase_3"/>
    <property type="match status" value="1"/>
</dbReference>
<feature type="domain" description="Blue (type 1) copper" evidence="5">
    <location>
        <begin position="403"/>
        <end position="479"/>
    </location>
</feature>
<evidence type="ECO:0000259" key="6">
    <source>
        <dbReference type="Pfam" id="PF00394"/>
    </source>
</evidence>
<dbReference type="InterPro" id="IPR035668">
    <property type="entry name" value="Amicyanin"/>
</dbReference>
<dbReference type="InterPro" id="IPR045087">
    <property type="entry name" value="Cu-oxidase_fam"/>
</dbReference>
<dbReference type="CDD" id="cd04202">
    <property type="entry name" value="CuRO_D2_2dMcoN_like"/>
    <property type="match status" value="1"/>
</dbReference>
<dbReference type="CDD" id="cd13921">
    <property type="entry name" value="Amicyanin"/>
    <property type="match status" value="1"/>
</dbReference>
<dbReference type="Gene3D" id="2.60.40.420">
    <property type="entry name" value="Cupredoxins - blue copper proteins"/>
    <property type="match status" value="2"/>
</dbReference>
<reference evidence="9" key="1">
    <citation type="journal article" date="2019" name="Int. J. Syst. Evol. Microbiol.">
        <title>The Global Catalogue of Microorganisms (GCM) 10K type strain sequencing project: providing services to taxonomists for standard genome sequencing and annotation.</title>
        <authorList>
            <consortium name="The Broad Institute Genomics Platform"/>
            <consortium name="The Broad Institute Genome Sequencing Center for Infectious Disease"/>
            <person name="Wu L."/>
            <person name="Ma J."/>
        </authorList>
    </citation>
    <scope>NUCLEOTIDE SEQUENCE [LARGE SCALE GENOMIC DNA]</scope>
    <source>
        <strain evidence="9">KCTC 33849</strain>
    </source>
</reference>
<protein>
    <submittedName>
        <fullName evidence="8">Multicopper oxidase domain-containing protein</fullName>
    </submittedName>
</protein>
<accession>A0ABW5SUS0</accession>
<sequence>MINSSNKALLFRTGTILLIVMVLFSMINIMTGLEPSSSAAAAFQRPSEMNTSLPETKRFHLYATDGTLKLPDETSVYVWGYSEQQAKGTAGYPAPTLTVNEGDQVEVTLTNLGTSQKGIKQVGHTIHFHGLDTDQANDGVPHTSKDLLVGDSYTYRFKADHAGTYFYHCHVDTIEHLQMGMTGAFIVKAKDRANEAWTSGPKYDKEYTFVLNEIDPVWHKAVQEGKKYDRTDFKPTYFTINGKAYPDTEKDPGTLITGKLGEKVLVRIINSGYRPHAMHLHGHHFQVIASDGRPLPAPLEKDTVNIGPGERYDLLITFTQEGAYPFHSHNIVDNTNNGVYPGGMHTMVMIGDQGPAPGHEGHGKNGELEEHNENEHPSSITGAGAAAPPVSPLEESREGAMVAISHMKYSVKELRIKAGTTVTWENQDPVFHTVTDIGGTFDSRHLGPGEEFSYTFHEKGVYNYYCATHPSMEASVIVE</sequence>
<evidence type="ECO:0000259" key="5">
    <source>
        <dbReference type="Pfam" id="PF00127"/>
    </source>
</evidence>